<evidence type="ECO:0000313" key="3">
    <source>
        <dbReference type="Proteomes" id="UP000247892"/>
    </source>
</evidence>
<comment type="caution">
    <text evidence="2">The sequence shown here is derived from an EMBL/GenBank/DDBJ whole genome shotgun (WGS) entry which is preliminary data.</text>
</comment>
<keyword evidence="3" id="KW-1185">Reference proteome</keyword>
<dbReference type="Proteomes" id="UP000247892">
    <property type="component" value="Unassembled WGS sequence"/>
</dbReference>
<evidence type="ECO:0000256" key="1">
    <source>
        <dbReference type="SAM" id="SignalP"/>
    </source>
</evidence>
<accession>A0A318LQ68</accession>
<dbReference type="EMBL" id="MASU01000014">
    <property type="protein sequence ID" value="PXY21961.1"/>
    <property type="molecule type" value="Genomic_DNA"/>
</dbReference>
<feature type="signal peptide" evidence="1">
    <location>
        <begin position="1"/>
        <end position="23"/>
    </location>
</feature>
<reference evidence="2 3" key="1">
    <citation type="submission" date="2016-07" db="EMBL/GenBank/DDBJ databases">
        <title>Draft genome sequence of Prauserella sp. YIM 121212, isolated from alkaline soil.</title>
        <authorList>
            <person name="Ruckert C."/>
            <person name="Albersmeier A."/>
            <person name="Jiang C.-L."/>
            <person name="Jiang Y."/>
            <person name="Kalinowski J."/>
            <person name="Schneider O."/>
            <person name="Winkler A."/>
            <person name="Zotchev S.B."/>
        </authorList>
    </citation>
    <scope>NUCLEOTIDE SEQUENCE [LARGE SCALE GENOMIC DNA]</scope>
    <source>
        <strain evidence="2 3">YIM 121212</strain>
    </source>
</reference>
<sequence length="461" mass="49755">MRRLWGALAAVLAVLLAVPATTAASEPRQGSHHGWIDGAEYRVEVPERWNGTLVLYSHGYLPPGLELPPGVALSTVPATERWLLDHGYALAASDFRGRVGFAVEEALEDQLALLDWFEENIGTPRTTVSSGMSMGGGIATVLAGRNPHRIDGVLAQCAEYDFAGSWNTGLDLGFVVRELLAPDAGIELVKAADPQRSTDLLIAAVNDALTTPEGRAKLALAGALGNIPPWYSSHDPEPAGLVERITQQAGWTRDAYFWGIGPNGRADLEPRAGGNPSWNTGVDYSRQFARSAYAGLARKAYRAAGLDLRADLARLDAAPRIAADPGARAWLTGLNPRGATPAPVLTMHTTGDGGAVADQVRWYAGQVRRFGDPKNLRQLYVDRGGHCSFSAADEIVALRSLLRRVESGHWPDLRPRELNRAVGGFPVEPYQQVFDLVSLETRAMPPGFTHFLPPRFLRPSA</sequence>
<dbReference type="SUPFAM" id="SSF53474">
    <property type="entry name" value="alpha/beta-Hydrolases"/>
    <property type="match status" value="1"/>
</dbReference>
<feature type="chain" id="PRO_5016459931" evidence="1">
    <location>
        <begin position="24"/>
        <end position="461"/>
    </location>
</feature>
<dbReference type="OrthoDB" id="7197847at2"/>
<keyword evidence="1" id="KW-0732">Signal</keyword>
<evidence type="ECO:0000313" key="2">
    <source>
        <dbReference type="EMBL" id="PXY21961.1"/>
    </source>
</evidence>
<dbReference type="RefSeq" id="WP_110342752.1">
    <property type="nucleotide sequence ID" value="NZ_MASU01000014.1"/>
</dbReference>
<name>A0A318LQ68_9PSEU</name>
<gene>
    <name evidence="2" type="ORF">BA062_30950</name>
</gene>
<proteinExistence type="predicted"/>
<organism evidence="2 3">
    <name type="scientific">Prauserella flavalba</name>
    <dbReference type="NCBI Taxonomy" id="1477506"/>
    <lineage>
        <taxon>Bacteria</taxon>
        <taxon>Bacillati</taxon>
        <taxon>Actinomycetota</taxon>
        <taxon>Actinomycetes</taxon>
        <taxon>Pseudonocardiales</taxon>
        <taxon>Pseudonocardiaceae</taxon>
        <taxon>Prauserella</taxon>
    </lineage>
</organism>
<dbReference type="InterPro" id="IPR029058">
    <property type="entry name" value="AB_hydrolase_fold"/>
</dbReference>
<dbReference type="AlphaFoldDB" id="A0A318LQ68"/>
<protein>
    <submittedName>
        <fullName evidence="2">Uncharacterized protein</fullName>
    </submittedName>
</protein>
<dbReference type="Gene3D" id="3.40.50.1820">
    <property type="entry name" value="alpha/beta hydrolase"/>
    <property type="match status" value="1"/>
</dbReference>